<proteinExistence type="predicted"/>
<dbReference type="InterPro" id="IPR038765">
    <property type="entry name" value="Papain-like_cys_pep_sf"/>
</dbReference>
<protein>
    <recommendedName>
        <fullName evidence="2">Transglutaminase-like domain-containing protein</fullName>
    </recommendedName>
</protein>
<dbReference type="SUPFAM" id="SSF54001">
    <property type="entry name" value="Cysteine proteinases"/>
    <property type="match status" value="1"/>
</dbReference>
<dbReference type="InterPro" id="IPR052901">
    <property type="entry name" value="Bact_TGase-like"/>
</dbReference>
<accession>A0A0W7YXW4</accession>
<keyword evidence="4" id="KW-1185">Reference proteome</keyword>
<dbReference type="SMART" id="SM00460">
    <property type="entry name" value="TGc"/>
    <property type="match status" value="1"/>
</dbReference>
<dbReference type="Pfam" id="PF01841">
    <property type="entry name" value="Transglut_core"/>
    <property type="match status" value="1"/>
</dbReference>
<dbReference type="EMBL" id="LPXH01000034">
    <property type="protein sequence ID" value="KUF39933.1"/>
    <property type="molecule type" value="Genomic_DNA"/>
</dbReference>
<dbReference type="InterPro" id="IPR025403">
    <property type="entry name" value="TgpA-like_C"/>
</dbReference>
<dbReference type="InterPro" id="IPR021878">
    <property type="entry name" value="TgpA_N"/>
</dbReference>
<dbReference type="STRING" id="225992.B5M06_01345"/>
<feature type="domain" description="Transglutaminase-like" evidence="2">
    <location>
        <begin position="412"/>
        <end position="483"/>
    </location>
</feature>
<gene>
    <name evidence="3" type="ORF">AS359_14000</name>
</gene>
<evidence type="ECO:0000313" key="3">
    <source>
        <dbReference type="EMBL" id="KUF39933.1"/>
    </source>
</evidence>
<reference evidence="3 4" key="1">
    <citation type="submission" date="2015-12" db="EMBL/GenBank/DDBJ databases">
        <title>Complete genome sequence of a multi-drug resistant strain Acidovorax sp. 12322-1.</title>
        <authorList>
            <person name="Ming D."/>
            <person name="Wang M."/>
            <person name="Hu S."/>
            <person name="Zhou Y."/>
            <person name="Jiang T."/>
        </authorList>
    </citation>
    <scope>NUCLEOTIDE SEQUENCE [LARGE SCALE GENOMIC DNA]</scope>
    <source>
        <strain evidence="3 4">12322-1</strain>
    </source>
</reference>
<feature type="transmembrane region" description="Helical" evidence="1">
    <location>
        <begin position="555"/>
        <end position="576"/>
    </location>
</feature>
<dbReference type="Pfam" id="PF13559">
    <property type="entry name" value="DUF4129"/>
    <property type="match status" value="1"/>
</dbReference>
<dbReference type="PANTHER" id="PTHR42736">
    <property type="entry name" value="PROTEIN-GLUTAMINE GAMMA-GLUTAMYLTRANSFERASE"/>
    <property type="match status" value="1"/>
</dbReference>
<feature type="transmembrane region" description="Helical" evidence="1">
    <location>
        <begin position="67"/>
        <end position="97"/>
    </location>
</feature>
<dbReference type="Gene3D" id="3.10.620.30">
    <property type="match status" value="1"/>
</dbReference>
<dbReference type="PANTHER" id="PTHR42736:SF1">
    <property type="entry name" value="PROTEIN-GLUTAMINE GAMMA-GLUTAMYLTRANSFERASE"/>
    <property type="match status" value="1"/>
</dbReference>
<evidence type="ECO:0000256" key="1">
    <source>
        <dbReference type="SAM" id="Phobius"/>
    </source>
</evidence>
<dbReference type="Proteomes" id="UP000053300">
    <property type="component" value="Unassembled WGS sequence"/>
</dbReference>
<dbReference type="Pfam" id="PF11992">
    <property type="entry name" value="TgpA_N"/>
    <property type="match status" value="1"/>
</dbReference>
<feature type="transmembrane region" description="Helical" evidence="1">
    <location>
        <begin position="162"/>
        <end position="184"/>
    </location>
</feature>
<evidence type="ECO:0000259" key="2">
    <source>
        <dbReference type="SMART" id="SM00460"/>
    </source>
</evidence>
<comment type="caution">
    <text evidence="3">The sequence shown here is derived from an EMBL/GenBank/DDBJ whole genome shotgun (WGS) entry which is preliminary data.</text>
</comment>
<dbReference type="AlphaFoldDB" id="A0A0W7YXW4"/>
<feature type="transmembrane region" description="Helical" evidence="1">
    <location>
        <begin position="109"/>
        <end position="125"/>
    </location>
</feature>
<keyword evidence="1" id="KW-1133">Transmembrane helix</keyword>
<organism evidence="3 4">
    <name type="scientific">Comamonas kerstersii</name>
    <dbReference type="NCBI Taxonomy" id="225992"/>
    <lineage>
        <taxon>Bacteria</taxon>
        <taxon>Pseudomonadati</taxon>
        <taxon>Pseudomonadota</taxon>
        <taxon>Betaproteobacteria</taxon>
        <taxon>Burkholderiales</taxon>
        <taxon>Comamonadaceae</taxon>
        <taxon>Comamonas</taxon>
    </lineage>
</organism>
<dbReference type="RefSeq" id="WP_058880161.1">
    <property type="nucleotide sequence ID" value="NZ_LPXH01000034.1"/>
</dbReference>
<keyword evidence="1" id="KW-0472">Membrane</keyword>
<dbReference type="InterPro" id="IPR002931">
    <property type="entry name" value="Transglutaminase-like"/>
</dbReference>
<keyword evidence="1" id="KW-0812">Transmembrane</keyword>
<feature type="transmembrane region" description="Helical" evidence="1">
    <location>
        <begin position="131"/>
        <end position="150"/>
    </location>
</feature>
<sequence>MKQYLTTMPRETRDTLLVLGVVMLVLLLHLAFLPWWVSALALLILAWRLGTVLRGQALPRKWLLNTLLVLAVAATALQYRTIVGPEAGVVLILLLLVLKTLEVRARRDAMVIFFLGFFTLLTLFLQSQSLLMAGAMLLAVWGLLAALVNAHMPAGYPSLGQLLRTSGLLMLLGAPVMLVLFLSFPRFGPLWGLPAQESNARTGLGNQITVGQVAELAQDFSVALRVRFALPDGQTPPQHLLYFRGPVLSHFDGRQWQTGSDEAPMRPSQQATGLGQAVPYELTLEPHHQRWLLTLDATLQQPDMPRRRMLQTSDLQWLAWRPITDVLRYQAQAHLHFVYGQQLSAWQRKPYLQLPADLNPRTLAWAQQLRAQHGADDMAIIQAALTQLRQGGYTYTLSPTVVSSPHTADAFWFDTRDGFCEHISSAFAVLMRAAGIPARLVTGYQGGERNPVDGLWTVRQSDAHAWTEVWLPNEGWLRIDPTTAVAPSRTEQLQRLSPPATPLNQAMGRVMGWDAMQQLRAQWEAINHRWNDWVLNYTRGDQAQLLQHLRLNQSAAATLAAVLGSCVTLLVAWLGLQRWRQHYIADPWQRLMHRARRRLAQAGIAHADSLGLQALARAVQAQWGDDSRPLQQWLQQMEQWRYAPHDAQTPSLRTLQRHYRALIWPRTS</sequence>
<evidence type="ECO:0000313" key="4">
    <source>
        <dbReference type="Proteomes" id="UP000053300"/>
    </source>
</evidence>
<name>A0A0W7YXW4_9BURK</name>
<feature type="transmembrane region" description="Helical" evidence="1">
    <location>
        <begin position="16"/>
        <end position="47"/>
    </location>
</feature>